<keyword evidence="2" id="KW-1185">Reference proteome</keyword>
<dbReference type="STRING" id="446462.Amir_5644"/>
<name>C6WC72_ACTMD</name>
<protein>
    <submittedName>
        <fullName evidence="1">Uncharacterized protein</fullName>
    </submittedName>
</protein>
<dbReference type="EMBL" id="CP001630">
    <property type="protein sequence ID" value="ACU39460.1"/>
    <property type="molecule type" value="Genomic_DNA"/>
</dbReference>
<sequence length="352" mass="37616">MSSILDGLKVNVYGNSIAAWDDPWGWVPRMRADHNWQLTWGAEWSSRAVDAVGQATAVASPHRIDHSRKPHVVIVDAVANDAYGLGAGNLPAFTTAVRSLATYALLEGVMNVVDCGFPAASWTFNQGEDFIAGRNVTAAAGTEHQLPGFNRAGKWAFFYYGLAGGNSGWQGGSWSLARDGVPLGTYSCHNRTHNPSTSDRMFGYGSGGQRVRRQWVLCSEVVDVPATAQFTVKAGPGGGNPYFAGYGKLNEAQGSTSRQSPLVVLVEPAYGYDAATNSVLDSYADALHQIAASLPNVVVARTRNGWDTDRMARVGDFLHPNAVGCRHYQDAIEAAVNGAHAGGWIPNTHLPV</sequence>
<dbReference type="RefSeq" id="WP_015804345.1">
    <property type="nucleotide sequence ID" value="NC_013093.1"/>
</dbReference>
<proteinExistence type="predicted"/>
<organism evidence="1 2">
    <name type="scientific">Actinosynnema mirum (strain ATCC 29888 / DSM 43827 / JCM 3225 / NBRC 14064 / NCIMB 13271 / NRRL B-12336 / IMRU 3971 / 101)</name>
    <dbReference type="NCBI Taxonomy" id="446462"/>
    <lineage>
        <taxon>Bacteria</taxon>
        <taxon>Bacillati</taxon>
        <taxon>Actinomycetota</taxon>
        <taxon>Actinomycetes</taxon>
        <taxon>Pseudonocardiales</taxon>
        <taxon>Pseudonocardiaceae</taxon>
        <taxon>Actinosynnema</taxon>
    </lineage>
</organism>
<dbReference type="HOGENOM" id="CLU_786737_0_0_11"/>
<dbReference type="Proteomes" id="UP000002213">
    <property type="component" value="Chromosome"/>
</dbReference>
<dbReference type="SUPFAM" id="SSF52266">
    <property type="entry name" value="SGNH hydrolase"/>
    <property type="match status" value="1"/>
</dbReference>
<dbReference type="KEGG" id="ami:Amir_5644"/>
<evidence type="ECO:0000313" key="2">
    <source>
        <dbReference type="Proteomes" id="UP000002213"/>
    </source>
</evidence>
<dbReference type="AlphaFoldDB" id="C6WC72"/>
<gene>
    <name evidence="1" type="ordered locus">Amir_5644</name>
</gene>
<evidence type="ECO:0000313" key="1">
    <source>
        <dbReference type="EMBL" id="ACU39460.1"/>
    </source>
</evidence>
<accession>C6WC72</accession>
<reference evidence="1 2" key="1">
    <citation type="journal article" date="2009" name="Stand. Genomic Sci.">
        <title>Complete genome sequence of Actinosynnema mirum type strain (101).</title>
        <authorList>
            <person name="Land M."/>
            <person name="Lapidus A."/>
            <person name="Mayilraj S."/>
            <person name="Chen F."/>
            <person name="Copeland A."/>
            <person name="Del Rio T.G."/>
            <person name="Nolan M."/>
            <person name="Lucas S."/>
            <person name="Tice H."/>
            <person name="Cheng J.F."/>
            <person name="Chertkov O."/>
            <person name="Bruce D."/>
            <person name="Goodwin L."/>
            <person name="Pitluck S."/>
            <person name="Rohde M."/>
            <person name="Goker M."/>
            <person name="Pati A."/>
            <person name="Ivanova N."/>
            <person name="Mavromatis K."/>
            <person name="Chen A."/>
            <person name="Palaniappan K."/>
            <person name="Hauser L."/>
            <person name="Chang Y.J."/>
            <person name="Jeffries C.C."/>
            <person name="Brettin T."/>
            <person name="Detter J.C."/>
            <person name="Han C."/>
            <person name="Chain P."/>
            <person name="Tindall B.J."/>
            <person name="Bristow J."/>
            <person name="Eisen J.A."/>
            <person name="Markowitz V."/>
            <person name="Hugenholtz P."/>
            <person name="Kyrpides N.C."/>
            <person name="Klenk H.P."/>
        </authorList>
    </citation>
    <scope>NUCLEOTIDE SEQUENCE [LARGE SCALE GENOMIC DNA]</scope>
    <source>
        <strain evidence="2">ATCC 29888 / DSM 43827 / JCM 3225 / NBRC 14064 / NCIMB 13271 / NRRL B-12336 / IMRU 3971 / 101</strain>
    </source>
</reference>